<organism evidence="5 6">
    <name type="scientific">Bos indicus x Bos taurus</name>
    <name type="common">Hybrid cattle</name>
    <dbReference type="NCBI Taxonomy" id="30522"/>
    <lineage>
        <taxon>Eukaryota</taxon>
        <taxon>Metazoa</taxon>
        <taxon>Chordata</taxon>
        <taxon>Craniata</taxon>
        <taxon>Vertebrata</taxon>
        <taxon>Euteleostomi</taxon>
        <taxon>Mammalia</taxon>
        <taxon>Eutheria</taxon>
        <taxon>Laurasiatheria</taxon>
        <taxon>Artiodactyla</taxon>
        <taxon>Ruminantia</taxon>
        <taxon>Pecora</taxon>
        <taxon>Bovidae</taxon>
        <taxon>Bovinae</taxon>
        <taxon>Bos</taxon>
    </lineage>
</organism>
<dbReference type="Pfam" id="PF00622">
    <property type="entry name" value="SPRY"/>
    <property type="match status" value="1"/>
</dbReference>
<evidence type="ECO:0000313" key="5">
    <source>
        <dbReference type="Ensembl" id="ENSBIXP00000029135.1"/>
    </source>
</evidence>
<keyword evidence="6" id="KW-1185">Reference proteome</keyword>
<accession>A0A4W2DS28</accession>
<dbReference type="SUPFAM" id="SSF49899">
    <property type="entry name" value="Concanavalin A-like lectins/glucanases"/>
    <property type="match status" value="2"/>
</dbReference>
<reference evidence="5 6" key="1">
    <citation type="submission" date="2018-11" db="EMBL/GenBank/DDBJ databases">
        <title>Haplotype-resolved cattle genomes.</title>
        <authorList>
            <person name="Low W.Y."/>
            <person name="Tearle R."/>
            <person name="Bickhart D.M."/>
            <person name="Rosen B.D."/>
            <person name="Koren S."/>
            <person name="Rhie A."/>
            <person name="Hiendleder S."/>
            <person name="Phillippy A.M."/>
            <person name="Smith T.P.L."/>
            <person name="Williams J.L."/>
        </authorList>
    </citation>
    <scope>NUCLEOTIDE SEQUENCE [LARGE SCALE GENOMIC DNA]</scope>
</reference>
<evidence type="ECO:0000256" key="3">
    <source>
        <dbReference type="ARBA" id="ARBA00022833"/>
    </source>
</evidence>
<protein>
    <submittedName>
        <fullName evidence="5">Ring finger protein 123</fullName>
    </submittedName>
</protein>
<name>A0A4W2DS28_BOBOX</name>
<evidence type="ECO:0000256" key="2">
    <source>
        <dbReference type="ARBA" id="ARBA00022771"/>
    </source>
</evidence>
<dbReference type="Ensembl" id="ENSBIXT00000008116.1">
    <property type="protein sequence ID" value="ENSBIXP00000029135.1"/>
    <property type="gene ID" value="ENSBIXG00000010675.1"/>
</dbReference>
<evidence type="ECO:0000313" key="6">
    <source>
        <dbReference type="Proteomes" id="UP000314981"/>
    </source>
</evidence>
<dbReference type="PROSITE" id="PS50188">
    <property type="entry name" value="B302_SPRY"/>
    <property type="match status" value="1"/>
</dbReference>
<keyword evidence="3" id="KW-0862">Zinc</keyword>
<proteinExistence type="predicted"/>
<dbReference type="GO" id="GO:0005737">
    <property type="term" value="C:cytoplasm"/>
    <property type="evidence" value="ECO:0007669"/>
    <property type="project" value="TreeGrafter"/>
</dbReference>
<dbReference type="InterPro" id="IPR001870">
    <property type="entry name" value="B30.2/SPRY"/>
</dbReference>
<dbReference type="AlphaFoldDB" id="A0A4W2DS28"/>
<reference evidence="5" key="3">
    <citation type="submission" date="2025-09" db="UniProtKB">
        <authorList>
            <consortium name="Ensembl"/>
        </authorList>
    </citation>
    <scope>IDENTIFICATION</scope>
</reference>
<dbReference type="GO" id="GO:0008270">
    <property type="term" value="F:zinc ion binding"/>
    <property type="evidence" value="ECO:0007669"/>
    <property type="project" value="UniProtKB-KW"/>
</dbReference>
<dbReference type="Gene3D" id="2.60.120.920">
    <property type="match status" value="1"/>
</dbReference>
<sequence>MASKEGGMAFSRKSYKLTSDAERSRVTGIVHEKLLSDYLHRVFASPDHRPAAATSRKPLNFQNLPEHLDQLLHVDDKEDEESQEQVEGRLGPSTVVLDHTGGFEGLLLVDDDLLGVIGHSNFGTIRSTTCVYKGKWIYEVLISSQGLMQIGWCTINCRFNQEEGVGDTHNSYAYDGNRVRKWNVTTTNYGKVRPPHQLPPALWPSRGSVRAAVRGWRAPQGARTQVLCPGASLPWCSADAGGGAAWAGPWAPAHLHGVLPWQAWAAGDIVSCLIDLDEGTLSFSLNGVSLGTAFENLSRGLGMAYFPAISLSFKESVAFNFGSRPLRYPFMKKAVGRLGALEEVRSRAPCSQSSVGWGGPCCREE</sequence>
<dbReference type="PANTHER" id="PTHR13363">
    <property type="entry name" value="RING FINGER AND SRY DOMAIN-CONTAINING"/>
    <property type="match status" value="1"/>
</dbReference>
<dbReference type="GO" id="GO:0051603">
    <property type="term" value="P:proteolysis involved in protein catabolic process"/>
    <property type="evidence" value="ECO:0007669"/>
    <property type="project" value="TreeGrafter"/>
</dbReference>
<feature type="domain" description="B30.2/SPRY" evidence="4">
    <location>
        <begin position="75"/>
        <end position="326"/>
    </location>
</feature>
<dbReference type="InterPro" id="IPR043136">
    <property type="entry name" value="B30.2/SPRY_sf"/>
</dbReference>
<keyword evidence="2" id="KW-0863">Zinc-finger</keyword>
<evidence type="ECO:0000256" key="1">
    <source>
        <dbReference type="ARBA" id="ARBA00022723"/>
    </source>
</evidence>
<dbReference type="InterPro" id="IPR045129">
    <property type="entry name" value="RNF123/RKP/RSPRY1"/>
</dbReference>
<dbReference type="GO" id="GO:0004842">
    <property type="term" value="F:ubiquitin-protein transferase activity"/>
    <property type="evidence" value="ECO:0007669"/>
    <property type="project" value="InterPro"/>
</dbReference>
<dbReference type="PANTHER" id="PTHR13363:SF5">
    <property type="entry name" value="E3 UBIQUITIN-PROTEIN LIGASE RNF123"/>
    <property type="match status" value="1"/>
</dbReference>
<evidence type="ECO:0000259" key="4">
    <source>
        <dbReference type="PROSITE" id="PS50188"/>
    </source>
</evidence>
<dbReference type="SMART" id="SM00449">
    <property type="entry name" value="SPRY"/>
    <property type="match status" value="1"/>
</dbReference>
<gene>
    <name evidence="5" type="primary">RNF123</name>
</gene>
<keyword evidence="1" id="KW-0479">Metal-binding</keyword>
<reference evidence="5" key="2">
    <citation type="submission" date="2025-08" db="UniProtKB">
        <authorList>
            <consortium name="Ensembl"/>
        </authorList>
    </citation>
    <scope>IDENTIFICATION</scope>
</reference>
<dbReference type="InterPro" id="IPR003877">
    <property type="entry name" value="SPRY_dom"/>
</dbReference>
<dbReference type="Proteomes" id="UP000314981">
    <property type="component" value="Chromosome 22"/>
</dbReference>
<dbReference type="InterPro" id="IPR013320">
    <property type="entry name" value="ConA-like_dom_sf"/>
</dbReference>